<keyword evidence="2" id="KW-1185">Reference proteome</keyword>
<gene>
    <name evidence="1" type="ORF">CLR69_05895</name>
</gene>
<organism evidence="1 2">
    <name type="scientific">Pectobacterium zantedeschiae</name>
    <dbReference type="NCBI Taxonomy" id="2034769"/>
    <lineage>
        <taxon>Bacteria</taxon>
        <taxon>Pseudomonadati</taxon>
        <taxon>Pseudomonadota</taxon>
        <taxon>Gammaproteobacteria</taxon>
        <taxon>Enterobacterales</taxon>
        <taxon>Pectobacteriaceae</taxon>
        <taxon>Pectobacterium</taxon>
    </lineage>
</organism>
<dbReference type="Proteomes" id="UP001138460">
    <property type="component" value="Unassembled WGS sequence"/>
</dbReference>
<name>A0A9X8JM16_9GAMM</name>
<proteinExistence type="predicted"/>
<dbReference type="GO" id="GO:0030153">
    <property type="term" value="P:bacteriocin immunity"/>
    <property type="evidence" value="ECO:0007669"/>
    <property type="project" value="InterPro"/>
</dbReference>
<reference evidence="1 2" key="1">
    <citation type="journal article" date="2018" name="Syst. Appl. Microbiol.">
        <title>Pectobacterium zantedeschiae sp. nov. a new species of a soft rot pathogen isolated from Calla lily (Zantedeschia spp.).</title>
        <authorList>
            <person name="Waleron M."/>
            <person name="Misztak A."/>
            <person name="Waleron M."/>
            <person name="Franczuk M."/>
            <person name="Jonca J."/>
            <person name="Wielgomas B."/>
            <person name="Mikicinski A."/>
            <person name="Popovic T."/>
            <person name="Waleron K."/>
        </authorList>
    </citation>
    <scope>NUCLEOTIDE SEQUENCE [LARGE SCALE GENOMIC DNA]</scope>
    <source>
        <strain evidence="1 2">9M</strain>
    </source>
</reference>
<evidence type="ECO:0000313" key="2">
    <source>
        <dbReference type="Proteomes" id="UP001138460"/>
    </source>
</evidence>
<sequence>MKLSPKAAIEVCQEAAKRNLPIGMIEGGHWLNPGFRPDVNTRWDGLDKLTDEGEIKKNNDRAIENINDDVSQGYNAFIITIVGFSK</sequence>
<dbReference type="SUPFAM" id="SSF143469">
    <property type="entry name" value="ImmE5-like"/>
    <property type="match status" value="1"/>
</dbReference>
<dbReference type="OrthoDB" id="7067632at2"/>
<dbReference type="Pfam" id="PF11480">
    <property type="entry name" value="ImmE5"/>
    <property type="match status" value="1"/>
</dbReference>
<dbReference type="EMBL" id="NWTM01000001">
    <property type="protein sequence ID" value="RYC46201.1"/>
    <property type="molecule type" value="Genomic_DNA"/>
</dbReference>
<comment type="caution">
    <text evidence="1">The sequence shown here is derived from an EMBL/GenBank/DDBJ whole genome shotgun (WGS) entry which is preliminary data.</text>
</comment>
<accession>A0A9X8JM16</accession>
<protein>
    <submittedName>
        <fullName evidence="1">Colicin transporter</fullName>
    </submittedName>
</protein>
<dbReference type="Gene3D" id="3.30.190.30">
    <property type="match status" value="1"/>
</dbReference>
<dbReference type="AlphaFoldDB" id="A0A9X8JM16"/>
<dbReference type="InterPro" id="IPR037234">
    <property type="entry name" value="ImmE5_sf"/>
</dbReference>
<dbReference type="InterPro" id="IPR020127">
    <property type="entry name" value="Colicin-E5_imm"/>
</dbReference>
<evidence type="ECO:0000313" key="1">
    <source>
        <dbReference type="EMBL" id="RYC46201.1"/>
    </source>
</evidence>